<evidence type="ECO:0000256" key="4">
    <source>
        <dbReference type="ARBA" id="ARBA00023004"/>
    </source>
</evidence>
<evidence type="ECO:0000256" key="2">
    <source>
        <dbReference type="ARBA" id="ARBA00022691"/>
    </source>
</evidence>
<keyword evidence="3" id="KW-0479">Metal-binding</keyword>
<dbReference type="GO" id="GO:0003824">
    <property type="term" value="F:catalytic activity"/>
    <property type="evidence" value="ECO:0007669"/>
    <property type="project" value="InterPro"/>
</dbReference>
<dbReference type="SFLD" id="SFLDS00029">
    <property type="entry name" value="Radical_SAM"/>
    <property type="match status" value="1"/>
</dbReference>
<dbReference type="Gene3D" id="3.80.30.20">
    <property type="entry name" value="tm_1862 like domain"/>
    <property type="match status" value="1"/>
</dbReference>
<dbReference type="STRING" id="1121409.SAMN02745124_00780"/>
<dbReference type="CDD" id="cd01335">
    <property type="entry name" value="Radical_SAM"/>
    <property type="match status" value="1"/>
</dbReference>
<dbReference type="InterPro" id="IPR006638">
    <property type="entry name" value="Elp3/MiaA/NifB-like_rSAM"/>
</dbReference>
<sequence length="521" mass="57663">MLLLSPPAAKPGEPPAGIAGLAGALRQQGVTCPVADLGLEGMLYLLQNSSEPDARDRWARRAWKNREANLRALRSGDAYENGSRYRKAVLEIGRVLAMAGDDRVRVSLADYQDRRFSPTASADLLRMAGEPEASVYYPFFRSRLIDLLEQHAPRYIGLSINYLSQALSGFALIGLVRQLAPEVTVVAGGGLITSWMCSSRWSEPFSGLIDYCIAGPGEGPLLEVLGCDDGHEIEATGPDFSDLALDDYLSPGLVLPYSCSSGCYWNRCSFCPERAEGSRFRMKSPARVREEVGGLVTRYRPTLLHLLDNAVPPAVLATFSVDHPGVPWYGFARISEQLADLDFCRTLRASGCVMLKLGLESGSQRVLDRLDKGIDLQVAARVLANLRQVGIATYVYLLFGTPAEDESDAQQTLRFVCEHQRAITFVNLAIFNMPLDSSEAREVELEPFSGDDLALYTGFRHPRGWDRRRVRRFLDREFRRQPQIAVIIRRDPPQFTSNHAPLLVMNGLDSAERYSVTVGSS</sequence>
<dbReference type="SMART" id="SM00729">
    <property type="entry name" value="Elp3"/>
    <property type="match status" value="1"/>
</dbReference>
<dbReference type="OrthoDB" id="9762608at2"/>
<dbReference type="GO" id="GO:0005829">
    <property type="term" value="C:cytosol"/>
    <property type="evidence" value="ECO:0007669"/>
    <property type="project" value="TreeGrafter"/>
</dbReference>
<gene>
    <name evidence="7" type="ORF">SAMN02745124_00780</name>
</gene>
<dbReference type="SUPFAM" id="SSF102114">
    <property type="entry name" value="Radical SAM enzymes"/>
    <property type="match status" value="1"/>
</dbReference>
<dbReference type="InterPro" id="IPR058240">
    <property type="entry name" value="rSAM_sf"/>
</dbReference>
<keyword evidence="8" id="KW-1185">Reference proteome</keyword>
<comment type="cofactor">
    <cofactor evidence="1">
        <name>[4Fe-4S] cluster</name>
        <dbReference type="ChEBI" id="CHEBI:49883"/>
    </cofactor>
</comment>
<proteinExistence type="predicted"/>
<protein>
    <submittedName>
        <fullName evidence="7">Radical SAM superfamily enzyme YgiQ, UPF0313 family</fullName>
    </submittedName>
</protein>
<dbReference type="Proteomes" id="UP000184139">
    <property type="component" value="Unassembled WGS sequence"/>
</dbReference>
<evidence type="ECO:0000256" key="5">
    <source>
        <dbReference type="ARBA" id="ARBA00023014"/>
    </source>
</evidence>
<evidence type="ECO:0000259" key="6">
    <source>
        <dbReference type="SMART" id="SM00729"/>
    </source>
</evidence>
<dbReference type="PANTHER" id="PTHR43409:SF7">
    <property type="entry name" value="BLL1977 PROTEIN"/>
    <property type="match status" value="1"/>
</dbReference>
<dbReference type="GO" id="GO:0046872">
    <property type="term" value="F:metal ion binding"/>
    <property type="evidence" value="ECO:0007669"/>
    <property type="project" value="UniProtKB-KW"/>
</dbReference>
<accession>A0A1M5TL19</accession>
<keyword evidence="4" id="KW-0408">Iron</keyword>
<reference evidence="7 8" key="1">
    <citation type="submission" date="2016-11" db="EMBL/GenBank/DDBJ databases">
        <authorList>
            <person name="Jaros S."/>
            <person name="Januszkiewicz K."/>
            <person name="Wedrychowicz H."/>
        </authorList>
    </citation>
    <scope>NUCLEOTIDE SEQUENCE [LARGE SCALE GENOMIC DNA]</scope>
    <source>
        <strain evidence="7 8">DSM 9705</strain>
    </source>
</reference>
<dbReference type="RefSeq" id="WP_073373637.1">
    <property type="nucleotide sequence ID" value="NZ_FQXS01000003.1"/>
</dbReference>
<dbReference type="SFLD" id="SFLDG01082">
    <property type="entry name" value="B12-binding_domain_containing"/>
    <property type="match status" value="1"/>
</dbReference>
<evidence type="ECO:0000313" key="7">
    <source>
        <dbReference type="EMBL" id="SHH51404.1"/>
    </source>
</evidence>
<feature type="domain" description="Elp3/MiaA/NifB-like radical SAM core" evidence="6">
    <location>
        <begin position="253"/>
        <end position="446"/>
    </location>
</feature>
<dbReference type="InterPro" id="IPR051198">
    <property type="entry name" value="BchE-like"/>
</dbReference>
<dbReference type="GO" id="GO:0051536">
    <property type="term" value="F:iron-sulfur cluster binding"/>
    <property type="evidence" value="ECO:0007669"/>
    <property type="project" value="UniProtKB-KW"/>
</dbReference>
<keyword evidence="2" id="KW-0949">S-adenosyl-L-methionine</keyword>
<evidence type="ECO:0000256" key="1">
    <source>
        <dbReference type="ARBA" id="ARBA00001966"/>
    </source>
</evidence>
<dbReference type="PANTHER" id="PTHR43409">
    <property type="entry name" value="ANAEROBIC MAGNESIUM-PROTOPORPHYRIN IX MONOMETHYL ESTER CYCLASE-RELATED"/>
    <property type="match status" value="1"/>
</dbReference>
<dbReference type="AlphaFoldDB" id="A0A1M5TL19"/>
<organism evidence="7 8">
    <name type="scientific">Desulfofustis glycolicus DSM 9705</name>
    <dbReference type="NCBI Taxonomy" id="1121409"/>
    <lineage>
        <taxon>Bacteria</taxon>
        <taxon>Pseudomonadati</taxon>
        <taxon>Thermodesulfobacteriota</taxon>
        <taxon>Desulfobulbia</taxon>
        <taxon>Desulfobulbales</taxon>
        <taxon>Desulfocapsaceae</taxon>
        <taxon>Desulfofustis</taxon>
    </lineage>
</organism>
<keyword evidence="5" id="KW-0411">Iron-sulfur</keyword>
<evidence type="ECO:0000256" key="3">
    <source>
        <dbReference type="ARBA" id="ARBA00022723"/>
    </source>
</evidence>
<name>A0A1M5TL19_9BACT</name>
<dbReference type="InterPro" id="IPR023404">
    <property type="entry name" value="rSAM_horseshoe"/>
</dbReference>
<dbReference type="InterPro" id="IPR007197">
    <property type="entry name" value="rSAM"/>
</dbReference>
<dbReference type="EMBL" id="FQXS01000003">
    <property type="protein sequence ID" value="SHH51404.1"/>
    <property type="molecule type" value="Genomic_DNA"/>
</dbReference>
<evidence type="ECO:0000313" key="8">
    <source>
        <dbReference type="Proteomes" id="UP000184139"/>
    </source>
</evidence>